<dbReference type="SUPFAM" id="SSF52540">
    <property type="entry name" value="P-loop containing nucleoside triphosphate hydrolases"/>
    <property type="match status" value="1"/>
</dbReference>
<reference evidence="3" key="1">
    <citation type="submission" date="2018-02" db="EMBL/GenBank/DDBJ databases">
        <authorList>
            <person name="Hausmann B."/>
        </authorList>
    </citation>
    <scope>NUCLEOTIDE SEQUENCE [LARGE SCALE GENOMIC DNA]</scope>
    <source>
        <strain evidence="3">Peat soil MAG SbA5</strain>
    </source>
</reference>
<accession>A0A2N9L7H5</accession>
<dbReference type="Gene3D" id="3.40.50.300">
    <property type="entry name" value="P-loop containing nucleotide triphosphate hydrolases"/>
    <property type="match status" value="1"/>
</dbReference>
<feature type="compositionally biased region" description="Polar residues" evidence="1">
    <location>
        <begin position="163"/>
        <end position="175"/>
    </location>
</feature>
<organism evidence="2 3">
    <name type="scientific">Candidatus Sulfuritelmatomonas gaucii</name>
    <dbReference type="NCBI Taxonomy" id="2043161"/>
    <lineage>
        <taxon>Bacteria</taxon>
        <taxon>Pseudomonadati</taxon>
        <taxon>Acidobacteriota</taxon>
        <taxon>Terriglobia</taxon>
        <taxon>Terriglobales</taxon>
        <taxon>Acidobacteriaceae</taxon>
        <taxon>Candidatus Sulfuritelmatomonas</taxon>
    </lineage>
</organism>
<dbReference type="OrthoDB" id="115859at2"/>
<dbReference type="AlphaFoldDB" id="A0A2N9L7H5"/>
<evidence type="ECO:0000256" key="1">
    <source>
        <dbReference type="SAM" id="MobiDB-lite"/>
    </source>
</evidence>
<dbReference type="Pfam" id="PF06564">
    <property type="entry name" value="CBP_BcsQ"/>
    <property type="match status" value="1"/>
</dbReference>
<sequence>MTERKGQFDESETPEDVASLYSWANLHGAKYRDFSASRAQTREKARQRLEQAMEEERLRARQQTESQRTSENANMREGSPPTQGAPPAPPLSESSHLDDLAAISRGFSAPPHYRSTLPRTPPLTMREESQVPPRNPWPAPDPNEAAGRPAWLMPDRPEPAAQPSASTTPEDTLQGSRERLATRWFALRGIYEGGAPPAQAAPAPAARAPVMAVFSLAGGVGKTSLVATLGRALSARGERVLLVDTADYGLLPFFFGACDQRPGMLRTFTPPSSSGDAPIQMITIDPEALGPEASAAEALTAEISKLARGVGRVLIDLATASGATTRRIMRLSPQILVPLMPDMNSVVSVSSIDAFFDHNGGGPGKPLLPHYVLNQFDATLPLHLDVREVLREQLGDRLLPFVLRRAPAVSEALAEGMTVMDYAPNSPVAEDFLSLAGWVKSLSAPASTGFRGVRWSER</sequence>
<dbReference type="InterPro" id="IPR017746">
    <property type="entry name" value="Cellulose_synthase_operon_BcsQ"/>
</dbReference>
<evidence type="ECO:0000313" key="2">
    <source>
        <dbReference type="EMBL" id="SPE19247.1"/>
    </source>
</evidence>
<proteinExistence type="predicted"/>
<dbReference type="InterPro" id="IPR027417">
    <property type="entry name" value="P-loop_NTPase"/>
</dbReference>
<dbReference type="EMBL" id="OKRB01000078">
    <property type="protein sequence ID" value="SPE19247.1"/>
    <property type="molecule type" value="Genomic_DNA"/>
</dbReference>
<name>A0A2N9L7H5_9BACT</name>
<protein>
    <submittedName>
        <fullName evidence="2">Cellulose synthase operon protein YhjQ</fullName>
    </submittedName>
</protein>
<feature type="compositionally biased region" description="Polar residues" evidence="1">
    <location>
        <begin position="61"/>
        <end position="73"/>
    </location>
</feature>
<dbReference type="Proteomes" id="UP000239735">
    <property type="component" value="Unassembled WGS sequence"/>
</dbReference>
<dbReference type="PANTHER" id="PTHR13696:SF99">
    <property type="entry name" value="COBYRINIC ACID AC-DIAMIDE SYNTHASE"/>
    <property type="match status" value="1"/>
</dbReference>
<dbReference type="InterPro" id="IPR050678">
    <property type="entry name" value="DNA_Partitioning_ATPase"/>
</dbReference>
<gene>
    <name evidence="2" type="ORF">SBA5_220093</name>
</gene>
<dbReference type="PANTHER" id="PTHR13696">
    <property type="entry name" value="P-LOOP CONTAINING NUCLEOSIDE TRIPHOSPHATE HYDROLASE"/>
    <property type="match status" value="1"/>
</dbReference>
<dbReference type="CDD" id="cd02042">
    <property type="entry name" value="ParAB_family"/>
    <property type="match status" value="1"/>
</dbReference>
<evidence type="ECO:0000313" key="3">
    <source>
        <dbReference type="Proteomes" id="UP000239735"/>
    </source>
</evidence>
<feature type="compositionally biased region" description="Basic and acidic residues" evidence="1">
    <location>
        <begin position="31"/>
        <end position="59"/>
    </location>
</feature>
<feature type="region of interest" description="Disordered" evidence="1">
    <location>
        <begin position="31"/>
        <end position="176"/>
    </location>
</feature>